<accession>A0ABN9WZG9</accession>
<feature type="region of interest" description="Disordered" evidence="1">
    <location>
        <begin position="91"/>
        <end position="110"/>
    </location>
</feature>
<protein>
    <submittedName>
        <fullName evidence="2">Uncharacterized protein</fullName>
    </submittedName>
</protein>
<evidence type="ECO:0000313" key="3">
    <source>
        <dbReference type="Proteomes" id="UP001189429"/>
    </source>
</evidence>
<keyword evidence="3" id="KW-1185">Reference proteome</keyword>
<dbReference type="Proteomes" id="UP001189429">
    <property type="component" value="Unassembled WGS sequence"/>
</dbReference>
<organism evidence="2 3">
    <name type="scientific">Prorocentrum cordatum</name>
    <dbReference type="NCBI Taxonomy" id="2364126"/>
    <lineage>
        <taxon>Eukaryota</taxon>
        <taxon>Sar</taxon>
        <taxon>Alveolata</taxon>
        <taxon>Dinophyceae</taxon>
        <taxon>Prorocentrales</taxon>
        <taxon>Prorocentraceae</taxon>
        <taxon>Prorocentrum</taxon>
    </lineage>
</organism>
<evidence type="ECO:0000256" key="1">
    <source>
        <dbReference type="SAM" id="MobiDB-lite"/>
    </source>
</evidence>
<name>A0ABN9WZG9_9DINO</name>
<evidence type="ECO:0000313" key="2">
    <source>
        <dbReference type="EMBL" id="CAK0892367.1"/>
    </source>
</evidence>
<dbReference type="EMBL" id="CAUYUJ010019604">
    <property type="protein sequence ID" value="CAK0892367.1"/>
    <property type="molecule type" value="Genomic_DNA"/>
</dbReference>
<proteinExistence type="predicted"/>
<comment type="caution">
    <text evidence="2">The sequence shown here is derived from an EMBL/GenBank/DDBJ whole genome shotgun (WGS) entry which is preliminary data.</text>
</comment>
<gene>
    <name evidence="2" type="ORF">PCOR1329_LOCUS72051</name>
</gene>
<sequence>MSFSCASVPASSVHMPSDAICEPSSWTPASQTLPYRCPSLVATAGFPSSCGSACPWRGPRSSVMGNFFAVPHKVQHTRWGIRLLLEDPTAAEPAEADSLRRTARPGCAPW</sequence>
<reference evidence="2" key="1">
    <citation type="submission" date="2023-10" db="EMBL/GenBank/DDBJ databases">
        <authorList>
            <person name="Chen Y."/>
            <person name="Shah S."/>
            <person name="Dougan E. K."/>
            <person name="Thang M."/>
            <person name="Chan C."/>
        </authorList>
    </citation>
    <scope>NUCLEOTIDE SEQUENCE [LARGE SCALE GENOMIC DNA]</scope>
</reference>